<dbReference type="Proteomes" id="UP001195624">
    <property type="component" value="Unassembled WGS sequence"/>
</dbReference>
<evidence type="ECO:0000313" key="2">
    <source>
        <dbReference type="Proteomes" id="UP001195624"/>
    </source>
</evidence>
<sequence length="203" mass="20620">MSEQTLESDMTNWAIIKQLLSDNNSNSALDRGQSIDVIQPQPIAKDQFSTAKPSHQVVKSFVAAPSVGTQGGTLFDSIAATLKPASVVAEPQPEVTAPQAQAPAATSFPALGALGTDLSSFAAPEAKPAPPAAAVPAAGPLLLQAGAALTAAVAAAPAASAPAPAENALRYKQLFNARHTGPAVSVTKESLLKPLLEKIALCR</sequence>
<evidence type="ECO:0000313" key="1">
    <source>
        <dbReference type="EMBL" id="MBP2168910.1"/>
    </source>
</evidence>
<keyword evidence="2" id="KW-1185">Reference proteome</keyword>
<gene>
    <name evidence="1" type="ORF">J2125_002102</name>
</gene>
<protein>
    <recommendedName>
        <fullName evidence="3">Cellulose biosynthesis protein BcsO</fullName>
    </recommendedName>
</protein>
<accession>A0ABS4P9V4</accession>
<organism evidence="1 2">
    <name type="scientific">Winslowiella toletana</name>
    <dbReference type="NCBI Taxonomy" id="92490"/>
    <lineage>
        <taxon>Bacteria</taxon>
        <taxon>Pseudomonadati</taxon>
        <taxon>Pseudomonadota</taxon>
        <taxon>Gammaproteobacteria</taxon>
        <taxon>Enterobacterales</taxon>
        <taxon>Erwiniaceae</taxon>
        <taxon>Winslowiella</taxon>
    </lineage>
</organism>
<reference evidence="2" key="1">
    <citation type="submission" date="2023-07" db="EMBL/GenBank/DDBJ databases">
        <title>Genome mining of underrepresented organisms for secondary metabolites.</title>
        <authorList>
            <person name="D'Agostino P.M."/>
        </authorList>
    </citation>
    <scope>NUCLEOTIDE SEQUENCE [LARGE SCALE GENOMIC DNA]</scope>
    <source>
        <strain evidence="2">WS4403</strain>
    </source>
</reference>
<evidence type="ECO:0008006" key="3">
    <source>
        <dbReference type="Google" id="ProtNLM"/>
    </source>
</evidence>
<comment type="caution">
    <text evidence="1">The sequence shown here is derived from an EMBL/GenBank/DDBJ whole genome shotgun (WGS) entry which is preliminary data.</text>
</comment>
<dbReference type="Pfam" id="PF17037">
    <property type="entry name" value="CBP_BcsO"/>
    <property type="match status" value="1"/>
</dbReference>
<name>A0ABS4P9V4_9GAMM</name>
<dbReference type="InterPro" id="IPR031484">
    <property type="entry name" value="CBP_BcsO"/>
</dbReference>
<proteinExistence type="predicted"/>
<dbReference type="EMBL" id="JAGGMQ010000001">
    <property type="protein sequence ID" value="MBP2168910.1"/>
    <property type="molecule type" value="Genomic_DNA"/>
</dbReference>